<dbReference type="PANTHER" id="PTHR42673:SF4">
    <property type="entry name" value="MALEYLACETOACETATE ISOMERASE"/>
    <property type="match status" value="1"/>
</dbReference>
<dbReference type="PROSITE" id="PS50404">
    <property type="entry name" value="GST_NTER"/>
    <property type="match status" value="1"/>
</dbReference>
<dbReference type="GO" id="GO:0006559">
    <property type="term" value="P:L-phenylalanine catabolic process"/>
    <property type="evidence" value="ECO:0007669"/>
    <property type="project" value="TreeGrafter"/>
</dbReference>
<sequence>MIQLYTRAASSCAFRVRMALGIKKLKWEAMMLHGEEQNGQTYRELNPQGLVPFLVDGNAKMAQSLAIMEYLDEAYPEAPPLLPRDIVAKARVRSISLFIASEIGPLQNTGLDSYFKQTGVDTMAFKRYWIKDRFERLEKMLQPKQGRYSHGDSITMADCVLVPQVWNALNRYSIDMSAYPAIKEVYENCIQVDAVAAAMPQQQPGFTG</sequence>
<dbReference type="Gene3D" id="3.40.30.10">
    <property type="entry name" value="Glutaredoxin"/>
    <property type="match status" value="1"/>
</dbReference>
<dbReference type="InterPro" id="IPR010987">
    <property type="entry name" value="Glutathione-S-Trfase_C-like"/>
</dbReference>
<evidence type="ECO:0000259" key="2">
    <source>
        <dbReference type="PROSITE" id="PS50404"/>
    </source>
</evidence>
<dbReference type="GO" id="GO:0004364">
    <property type="term" value="F:glutathione transferase activity"/>
    <property type="evidence" value="ECO:0007669"/>
    <property type="project" value="TreeGrafter"/>
</dbReference>
<dbReference type="AlphaFoldDB" id="A0AAV1I7A9"/>
<gene>
    <name evidence="4" type="ORF">CVIRNUC_005827</name>
</gene>
<dbReference type="InterPro" id="IPR036282">
    <property type="entry name" value="Glutathione-S-Trfase_C_sf"/>
</dbReference>
<dbReference type="SUPFAM" id="SSF47616">
    <property type="entry name" value="GST C-terminal domain-like"/>
    <property type="match status" value="1"/>
</dbReference>
<evidence type="ECO:0008006" key="6">
    <source>
        <dbReference type="Google" id="ProtNLM"/>
    </source>
</evidence>
<dbReference type="SFLD" id="SFLDS00019">
    <property type="entry name" value="Glutathione_Transferase_(cytos"/>
    <property type="match status" value="1"/>
</dbReference>
<accession>A0AAV1I7A9</accession>
<dbReference type="SUPFAM" id="SSF52833">
    <property type="entry name" value="Thioredoxin-like"/>
    <property type="match status" value="1"/>
</dbReference>
<comment type="caution">
    <text evidence="4">The sequence shown here is derived from an EMBL/GenBank/DDBJ whole genome shotgun (WGS) entry which is preliminary data.</text>
</comment>
<dbReference type="InterPro" id="IPR004046">
    <property type="entry name" value="GST_C"/>
</dbReference>
<name>A0AAV1I7A9_9CHLO</name>
<feature type="domain" description="GST N-terminal" evidence="2">
    <location>
        <begin position="1"/>
        <end position="79"/>
    </location>
</feature>
<comment type="similarity">
    <text evidence="1">Belongs to the GST superfamily. Zeta family.</text>
</comment>
<keyword evidence="5" id="KW-1185">Reference proteome</keyword>
<dbReference type="InterPro" id="IPR004045">
    <property type="entry name" value="Glutathione_S-Trfase_N"/>
</dbReference>
<dbReference type="GO" id="GO:0006749">
    <property type="term" value="P:glutathione metabolic process"/>
    <property type="evidence" value="ECO:0007669"/>
    <property type="project" value="TreeGrafter"/>
</dbReference>
<dbReference type="EMBL" id="CAUYUE010000007">
    <property type="protein sequence ID" value="CAK0782625.1"/>
    <property type="molecule type" value="Genomic_DNA"/>
</dbReference>
<dbReference type="InterPro" id="IPR040079">
    <property type="entry name" value="Glutathione_S-Trfase"/>
</dbReference>
<dbReference type="PANTHER" id="PTHR42673">
    <property type="entry name" value="MALEYLACETOACETATE ISOMERASE"/>
    <property type="match status" value="1"/>
</dbReference>
<evidence type="ECO:0000259" key="3">
    <source>
        <dbReference type="PROSITE" id="PS50405"/>
    </source>
</evidence>
<dbReference type="PROSITE" id="PS50405">
    <property type="entry name" value="GST_CTER"/>
    <property type="match status" value="1"/>
</dbReference>
<protein>
    <recommendedName>
        <fullName evidence="6">Maleylacetoacetate isomerase</fullName>
    </recommendedName>
</protein>
<evidence type="ECO:0000313" key="4">
    <source>
        <dbReference type="EMBL" id="CAK0782625.1"/>
    </source>
</evidence>
<dbReference type="Pfam" id="PF13417">
    <property type="entry name" value="GST_N_3"/>
    <property type="match status" value="1"/>
</dbReference>
<dbReference type="Gene3D" id="1.20.1050.10">
    <property type="match status" value="1"/>
</dbReference>
<dbReference type="Proteomes" id="UP001314263">
    <property type="component" value="Unassembled WGS sequence"/>
</dbReference>
<organism evidence="4 5">
    <name type="scientific">Coccomyxa viridis</name>
    <dbReference type="NCBI Taxonomy" id="1274662"/>
    <lineage>
        <taxon>Eukaryota</taxon>
        <taxon>Viridiplantae</taxon>
        <taxon>Chlorophyta</taxon>
        <taxon>core chlorophytes</taxon>
        <taxon>Trebouxiophyceae</taxon>
        <taxon>Trebouxiophyceae incertae sedis</taxon>
        <taxon>Coccomyxaceae</taxon>
        <taxon>Coccomyxa</taxon>
    </lineage>
</organism>
<evidence type="ECO:0000256" key="1">
    <source>
        <dbReference type="ARBA" id="ARBA00010007"/>
    </source>
</evidence>
<dbReference type="InterPro" id="IPR036249">
    <property type="entry name" value="Thioredoxin-like_sf"/>
</dbReference>
<reference evidence="4 5" key="1">
    <citation type="submission" date="2023-10" db="EMBL/GenBank/DDBJ databases">
        <authorList>
            <person name="Maclean D."/>
            <person name="Macfadyen A."/>
        </authorList>
    </citation>
    <scope>NUCLEOTIDE SEQUENCE [LARGE SCALE GENOMIC DNA]</scope>
</reference>
<proteinExistence type="inferred from homology"/>
<dbReference type="InterPro" id="IPR005955">
    <property type="entry name" value="GST_Zeta"/>
</dbReference>
<dbReference type="GO" id="GO:0005737">
    <property type="term" value="C:cytoplasm"/>
    <property type="evidence" value="ECO:0007669"/>
    <property type="project" value="InterPro"/>
</dbReference>
<feature type="domain" description="GST C-terminal" evidence="3">
    <location>
        <begin position="85"/>
        <end position="206"/>
    </location>
</feature>
<dbReference type="NCBIfam" id="TIGR01262">
    <property type="entry name" value="maiA"/>
    <property type="match status" value="1"/>
</dbReference>
<dbReference type="Pfam" id="PF14497">
    <property type="entry name" value="GST_C_3"/>
    <property type="match status" value="1"/>
</dbReference>
<dbReference type="GO" id="GO:0016034">
    <property type="term" value="F:maleylacetoacetate isomerase activity"/>
    <property type="evidence" value="ECO:0007669"/>
    <property type="project" value="TreeGrafter"/>
</dbReference>
<evidence type="ECO:0000313" key="5">
    <source>
        <dbReference type="Proteomes" id="UP001314263"/>
    </source>
</evidence>
<dbReference type="SFLD" id="SFLDG00358">
    <property type="entry name" value="Main_(cytGST)"/>
    <property type="match status" value="1"/>
</dbReference>